<evidence type="ECO:0000313" key="3">
    <source>
        <dbReference type="Proteomes" id="UP000199103"/>
    </source>
</evidence>
<dbReference type="OrthoDB" id="3267657at2"/>
<dbReference type="EMBL" id="LT629772">
    <property type="protein sequence ID" value="SDS21716.1"/>
    <property type="molecule type" value="Genomic_DNA"/>
</dbReference>
<evidence type="ECO:0000259" key="1">
    <source>
        <dbReference type="PROSITE" id="PS50995"/>
    </source>
</evidence>
<protein>
    <submittedName>
        <fullName evidence="2">DNA-binding transcriptional regulator, MarR family</fullName>
    </submittedName>
</protein>
<dbReference type="SUPFAM" id="SSF46785">
    <property type="entry name" value="Winged helix' DNA-binding domain"/>
    <property type="match status" value="1"/>
</dbReference>
<gene>
    <name evidence="2" type="ORF">SAMN04489812_1237</name>
</gene>
<dbReference type="STRING" id="630515.SAMN04489812_1237"/>
<proteinExistence type="predicted"/>
<dbReference type="SMART" id="SM00347">
    <property type="entry name" value="HTH_MARR"/>
    <property type="match status" value="1"/>
</dbReference>
<reference evidence="2 3" key="1">
    <citation type="submission" date="2016-10" db="EMBL/GenBank/DDBJ databases">
        <authorList>
            <person name="de Groot N.N."/>
        </authorList>
    </citation>
    <scope>NUCLEOTIDE SEQUENCE [LARGE SCALE GENOMIC DNA]</scope>
    <source>
        <strain evidence="2 3">DSM 21800</strain>
    </source>
</reference>
<dbReference type="GO" id="GO:0003700">
    <property type="term" value="F:DNA-binding transcription factor activity"/>
    <property type="evidence" value="ECO:0007669"/>
    <property type="project" value="InterPro"/>
</dbReference>
<dbReference type="PROSITE" id="PS50995">
    <property type="entry name" value="HTH_MARR_2"/>
    <property type="match status" value="1"/>
</dbReference>
<organism evidence="2 3">
    <name type="scientific">Microlunatus soli</name>
    <dbReference type="NCBI Taxonomy" id="630515"/>
    <lineage>
        <taxon>Bacteria</taxon>
        <taxon>Bacillati</taxon>
        <taxon>Actinomycetota</taxon>
        <taxon>Actinomycetes</taxon>
        <taxon>Propionibacteriales</taxon>
        <taxon>Propionibacteriaceae</taxon>
        <taxon>Microlunatus</taxon>
    </lineage>
</organism>
<dbReference type="Proteomes" id="UP000199103">
    <property type="component" value="Chromosome I"/>
</dbReference>
<sequence>MDLAFELHDLVRTLDRQADRLLRRHQLSYNRYVTLVITAEHPDITGRDLARAVGVSEPGMSKIVRQLLEAGLIDDGSGVGTGNIRRLRVTRTGRRRLDTAGRDLGDALDRVARRLGIDPDALARTARALHDELRNDEPPTSTEHCS</sequence>
<feature type="domain" description="HTH marR-type" evidence="1">
    <location>
        <begin position="1"/>
        <end position="135"/>
    </location>
</feature>
<dbReference type="InterPro" id="IPR000835">
    <property type="entry name" value="HTH_MarR-typ"/>
</dbReference>
<dbReference type="Gene3D" id="1.10.10.10">
    <property type="entry name" value="Winged helix-like DNA-binding domain superfamily/Winged helix DNA-binding domain"/>
    <property type="match status" value="1"/>
</dbReference>
<dbReference type="GO" id="GO:0003677">
    <property type="term" value="F:DNA binding"/>
    <property type="evidence" value="ECO:0007669"/>
    <property type="project" value="UniProtKB-KW"/>
</dbReference>
<dbReference type="InterPro" id="IPR036388">
    <property type="entry name" value="WH-like_DNA-bd_sf"/>
</dbReference>
<dbReference type="RefSeq" id="WP_091521500.1">
    <property type="nucleotide sequence ID" value="NZ_LT629772.1"/>
</dbReference>
<evidence type="ECO:0000313" key="2">
    <source>
        <dbReference type="EMBL" id="SDS21716.1"/>
    </source>
</evidence>
<dbReference type="Pfam" id="PF12802">
    <property type="entry name" value="MarR_2"/>
    <property type="match status" value="1"/>
</dbReference>
<keyword evidence="3" id="KW-1185">Reference proteome</keyword>
<accession>A0A1H1QE60</accession>
<dbReference type="AlphaFoldDB" id="A0A1H1QE60"/>
<keyword evidence="2" id="KW-0238">DNA-binding</keyword>
<dbReference type="InterPro" id="IPR036390">
    <property type="entry name" value="WH_DNA-bd_sf"/>
</dbReference>
<name>A0A1H1QE60_9ACTN</name>